<feature type="transmembrane region" description="Helical" evidence="13">
    <location>
        <begin position="303"/>
        <end position="324"/>
    </location>
</feature>
<evidence type="ECO:0000256" key="5">
    <source>
        <dbReference type="ARBA" id="ARBA00022824"/>
    </source>
</evidence>
<feature type="transmembrane region" description="Helical" evidence="13">
    <location>
        <begin position="424"/>
        <end position="442"/>
    </location>
</feature>
<feature type="transmembrane region" description="Helical" evidence="13">
    <location>
        <begin position="594"/>
        <end position="613"/>
    </location>
</feature>
<evidence type="ECO:0000256" key="4">
    <source>
        <dbReference type="ARBA" id="ARBA00022692"/>
    </source>
</evidence>
<evidence type="ECO:0000313" key="15">
    <source>
        <dbReference type="Proteomes" id="UP000317494"/>
    </source>
</evidence>
<dbReference type="EMBL" id="QEAN01000176">
    <property type="protein sequence ID" value="TPX44274.1"/>
    <property type="molecule type" value="Genomic_DNA"/>
</dbReference>
<comment type="similarity">
    <text evidence="2 10">Belongs to the membrane-bound acyltransferase family. Sterol o-acyltransferase subfamily.</text>
</comment>
<feature type="compositionally biased region" description="Polar residues" evidence="12">
    <location>
        <begin position="136"/>
        <end position="147"/>
    </location>
</feature>
<organism evidence="14 15">
    <name type="scientific">Synchytrium endobioticum</name>
    <dbReference type="NCBI Taxonomy" id="286115"/>
    <lineage>
        <taxon>Eukaryota</taxon>
        <taxon>Fungi</taxon>
        <taxon>Fungi incertae sedis</taxon>
        <taxon>Chytridiomycota</taxon>
        <taxon>Chytridiomycota incertae sedis</taxon>
        <taxon>Chytridiomycetes</taxon>
        <taxon>Synchytriales</taxon>
        <taxon>Synchytriaceae</taxon>
        <taxon>Synchytrium</taxon>
    </lineage>
</organism>
<comment type="function">
    <text evidence="9">Sterol O-acyltransferase that catalyzes the formation of stery esters.</text>
</comment>
<protein>
    <recommendedName>
        <fullName evidence="10">O-acyltransferase</fullName>
    </recommendedName>
</protein>
<keyword evidence="3 10" id="KW-0808">Transferase</keyword>
<feature type="compositionally biased region" description="Polar residues" evidence="12">
    <location>
        <begin position="72"/>
        <end position="84"/>
    </location>
</feature>
<evidence type="ECO:0000256" key="7">
    <source>
        <dbReference type="ARBA" id="ARBA00023136"/>
    </source>
</evidence>
<feature type="compositionally biased region" description="Low complexity" evidence="12">
    <location>
        <begin position="85"/>
        <end position="126"/>
    </location>
</feature>
<evidence type="ECO:0000313" key="14">
    <source>
        <dbReference type="EMBL" id="TPX44274.1"/>
    </source>
</evidence>
<dbReference type="PANTHER" id="PTHR10408:SF9">
    <property type="entry name" value="STEROL O-ACYLTRANSFERASE 2-RELATED"/>
    <property type="match status" value="1"/>
</dbReference>
<gene>
    <name evidence="14" type="ORF">SeMB42_g04402</name>
</gene>
<dbReference type="GO" id="GO:0008204">
    <property type="term" value="P:ergosterol metabolic process"/>
    <property type="evidence" value="ECO:0007669"/>
    <property type="project" value="TreeGrafter"/>
</dbReference>
<comment type="caution">
    <text evidence="14">The sequence shown here is derived from an EMBL/GenBank/DDBJ whole genome shotgun (WGS) entry which is preliminary data.</text>
</comment>
<dbReference type="PIRSF" id="PIRSF000439">
    <property type="entry name" value="Oat_ACAT_DAG_ARE"/>
    <property type="match status" value="1"/>
</dbReference>
<evidence type="ECO:0000256" key="11">
    <source>
        <dbReference type="PIRSR" id="PIRSR000439-1"/>
    </source>
</evidence>
<keyword evidence="5 10" id="KW-0256">Endoplasmic reticulum</keyword>
<keyword evidence="4 13" id="KW-0812">Transmembrane</keyword>
<keyword evidence="8 10" id="KW-0012">Acyltransferase</keyword>
<dbReference type="Proteomes" id="UP000317494">
    <property type="component" value="Unassembled WGS sequence"/>
</dbReference>
<evidence type="ECO:0000256" key="3">
    <source>
        <dbReference type="ARBA" id="ARBA00022679"/>
    </source>
</evidence>
<dbReference type="Pfam" id="PF03062">
    <property type="entry name" value="MBOAT"/>
    <property type="match status" value="1"/>
</dbReference>
<feature type="transmembrane region" description="Helical" evidence="13">
    <location>
        <begin position="223"/>
        <end position="240"/>
    </location>
</feature>
<evidence type="ECO:0000256" key="1">
    <source>
        <dbReference type="ARBA" id="ARBA00004477"/>
    </source>
</evidence>
<sequence length="617" mass="70566">MPNARTALAIYRRNILNMAAEQPASGVYLKGTQQLQTRATSTRADRTPAFTFGAGTLPHEMSHKMNGHDQATPPSKETTNPNGITSTAPLSPSSQSQTSSSSSRKTTTTTTTTTITTTTSPRLTRSASKKQKQFLIDSNSSTTTSANGVPFASTSASSSAILTTDDNTDHETLTRLVRNNILKSTTPGTTSAVRLPKKQSFKPRLSRLDRETFEIENNPMKGFFVLFWISTFFYGTTTMWKSYAEEAISDFAMVSSCFMAVCIQRAILVFRFNRKIGYILQHVWQAAFLGVAIFWVFYRNWPWVQSGFFVLHAITMLMKMHSYLDYNRELGYKYNLRQRLRMERDSAVGQSKRTDEGADMSDSLAFVDRQLAELDAELDKPNVSYPQNVNVMNFIDYMLIPTLVYELEYPRTQKIRPLYVLEKSLATLGTFSLLYITVEYYVNPVLHKMPTLTFVDALIQLLLPFMVCYLLIFYIIFECICNAFAELTRFADRGFYEDWWNSTTFDEFARKWNHPVHEFLLRHVYLESITTYKLSKNSATLLTFFMSSCLHELVLVVVGKRIRMYLFALQMLQIPLIYLGRIPAVRKQKTLGNVLFWVSMFLGPPLLTVGYCVEHYR</sequence>
<feature type="transmembrane region" description="Helical" evidence="13">
    <location>
        <begin position="564"/>
        <end position="582"/>
    </location>
</feature>
<dbReference type="STRING" id="286115.A0A507CYP3"/>
<feature type="region of interest" description="Disordered" evidence="12">
    <location>
        <begin position="38"/>
        <end position="163"/>
    </location>
</feature>
<name>A0A507CYP3_9FUNG</name>
<dbReference type="InterPro" id="IPR004299">
    <property type="entry name" value="MBOAT_fam"/>
</dbReference>
<comment type="subcellular location">
    <subcellularLocation>
        <location evidence="1 10">Endoplasmic reticulum membrane</location>
        <topology evidence="1 10">Multi-pass membrane protein</topology>
    </subcellularLocation>
</comment>
<accession>A0A507CYP3</accession>
<evidence type="ECO:0000256" key="9">
    <source>
        <dbReference type="ARBA" id="ARBA00023568"/>
    </source>
</evidence>
<evidence type="ECO:0000256" key="8">
    <source>
        <dbReference type="ARBA" id="ARBA00023315"/>
    </source>
</evidence>
<feature type="transmembrane region" description="Helical" evidence="13">
    <location>
        <begin position="252"/>
        <end position="270"/>
    </location>
</feature>
<keyword evidence="7 10" id="KW-0472">Membrane</keyword>
<evidence type="ECO:0000256" key="12">
    <source>
        <dbReference type="SAM" id="MobiDB-lite"/>
    </source>
</evidence>
<dbReference type="GO" id="GO:0034737">
    <property type="term" value="F:ergosterol O-acyltransferase activity"/>
    <property type="evidence" value="ECO:0007669"/>
    <property type="project" value="TreeGrafter"/>
</dbReference>
<evidence type="ECO:0000256" key="13">
    <source>
        <dbReference type="SAM" id="Phobius"/>
    </source>
</evidence>
<evidence type="ECO:0000256" key="10">
    <source>
        <dbReference type="PIRNR" id="PIRNR000439"/>
    </source>
</evidence>
<feature type="transmembrane region" description="Helical" evidence="13">
    <location>
        <begin position="462"/>
        <end position="485"/>
    </location>
</feature>
<dbReference type="InterPro" id="IPR014371">
    <property type="entry name" value="Oat_ACAT_DAG_ARE"/>
</dbReference>
<keyword evidence="6 13" id="KW-1133">Transmembrane helix</keyword>
<dbReference type="VEuPathDB" id="FungiDB:SeMB42_g04402"/>
<reference evidence="14 15" key="1">
    <citation type="journal article" date="2019" name="Sci. Rep.">
        <title>Comparative genomics of chytrid fungi reveal insights into the obligate biotrophic and pathogenic lifestyle of Synchytrium endobioticum.</title>
        <authorList>
            <person name="van de Vossenberg B.T.L.H."/>
            <person name="Warris S."/>
            <person name="Nguyen H.D.T."/>
            <person name="van Gent-Pelzer M.P.E."/>
            <person name="Joly D.L."/>
            <person name="van de Geest H.C."/>
            <person name="Bonants P.J.M."/>
            <person name="Smith D.S."/>
            <person name="Levesque C.A."/>
            <person name="van der Lee T.A.J."/>
        </authorList>
    </citation>
    <scope>NUCLEOTIDE SEQUENCE [LARGE SCALE GENOMIC DNA]</scope>
    <source>
        <strain evidence="14 15">MB42</strain>
    </source>
</reference>
<feature type="active site" evidence="11">
    <location>
        <position position="551"/>
    </location>
</feature>
<dbReference type="AlphaFoldDB" id="A0A507CYP3"/>
<feature type="transmembrane region" description="Helical" evidence="13">
    <location>
        <begin position="277"/>
        <end position="297"/>
    </location>
</feature>
<evidence type="ECO:0000256" key="6">
    <source>
        <dbReference type="ARBA" id="ARBA00022989"/>
    </source>
</evidence>
<proteinExistence type="inferred from homology"/>
<dbReference type="PANTHER" id="PTHR10408">
    <property type="entry name" value="STEROL O-ACYLTRANSFERASE"/>
    <property type="match status" value="1"/>
</dbReference>
<evidence type="ECO:0000256" key="2">
    <source>
        <dbReference type="ARBA" id="ARBA00009010"/>
    </source>
</evidence>
<dbReference type="GO" id="GO:0005789">
    <property type="term" value="C:endoplasmic reticulum membrane"/>
    <property type="evidence" value="ECO:0007669"/>
    <property type="project" value="UniProtKB-SubCell"/>
</dbReference>
<keyword evidence="15" id="KW-1185">Reference proteome</keyword>